<evidence type="ECO:0000256" key="3">
    <source>
        <dbReference type="ARBA" id="ARBA00022989"/>
    </source>
</evidence>
<evidence type="ECO:0000256" key="4">
    <source>
        <dbReference type="ARBA" id="ARBA00023136"/>
    </source>
</evidence>
<dbReference type="Gene3D" id="1.20.1110.10">
    <property type="entry name" value="Calcium-transporting ATPase, transmembrane domain"/>
    <property type="match status" value="1"/>
</dbReference>
<protein>
    <submittedName>
        <fullName evidence="5">HAD family hydrolase</fullName>
    </submittedName>
</protein>
<feature type="non-terminal residue" evidence="5">
    <location>
        <position position="1"/>
    </location>
</feature>
<dbReference type="SUPFAM" id="SSF56784">
    <property type="entry name" value="HAD-like"/>
    <property type="match status" value="1"/>
</dbReference>
<dbReference type="SUPFAM" id="SSF81665">
    <property type="entry name" value="Calcium ATPase, transmembrane domain M"/>
    <property type="match status" value="1"/>
</dbReference>
<keyword evidence="2" id="KW-0812">Transmembrane</keyword>
<dbReference type="Proteomes" id="UP000280073">
    <property type="component" value="Unassembled WGS sequence"/>
</dbReference>
<comment type="subcellular location">
    <subcellularLocation>
        <location evidence="1">Membrane</location>
    </subcellularLocation>
</comment>
<gene>
    <name evidence="5" type="ORF">EA686_29235</name>
</gene>
<dbReference type="InterPro" id="IPR001757">
    <property type="entry name" value="P_typ_ATPase"/>
</dbReference>
<dbReference type="GO" id="GO:0016020">
    <property type="term" value="C:membrane"/>
    <property type="evidence" value="ECO:0007669"/>
    <property type="project" value="UniProtKB-SubCell"/>
</dbReference>
<keyword evidence="5" id="KW-0378">Hydrolase</keyword>
<evidence type="ECO:0000313" key="6">
    <source>
        <dbReference type="Proteomes" id="UP000280073"/>
    </source>
</evidence>
<dbReference type="GO" id="GO:0022857">
    <property type="term" value="F:transmembrane transporter activity"/>
    <property type="evidence" value="ECO:0007669"/>
    <property type="project" value="UniProtKB-ARBA"/>
</dbReference>
<comment type="caution">
    <text evidence="5">The sequence shown here is derived from an EMBL/GenBank/DDBJ whole genome shotgun (WGS) entry which is preliminary data.</text>
</comment>
<keyword evidence="3" id="KW-1133">Transmembrane helix</keyword>
<dbReference type="PRINTS" id="PR00120">
    <property type="entry name" value="HATPASE"/>
</dbReference>
<dbReference type="PRINTS" id="PR00119">
    <property type="entry name" value="CATATPASE"/>
</dbReference>
<name>A0A3R9RUB6_ACIBA</name>
<dbReference type="AlphaFoldDB" id="A0A3R9RUB6"/>
<dbReference type="Gene3D" id="3.40.50.1000">
    <property type="entry name" value="HAD superfamily/HAD-like"/>
    <property type="match status" value="1"/>
</dbReference>
<dbReference type="InterPro" id="IPR023298">
    <property type="entry name" value="ATPase_P-typ_TM_dom_sf"/>
</dbReference>
<accession>A0A3R9RUB6</accession>
<dbReference type="NCBIfam" id="TIGR01494">
    <property type="entry name" value="ATPase_P-type"/>
    <property type="match status" value="1"/>
</dbReference>
<feature type="non-terminal residue" evidence="5">
    <location>
        <position position="151"/>
    </location>
</feature>
<sequence>KVLTGDNEFVTQKVCREIGLNYDQILLGGVIETLTDQQLKRAVEQYHIFAKLSPVHKERIVEQLKANGHVVGFLGDGINDAAAIRAADIGISVDTAVDIAKESADLILLEKSLMVLEKGVIEGRRTFANMLKYIKMTASSNFGNVFSVLIA</sequence>
<dbReference type="Pfam" id="PF00702">
    <property type="entry name" value="Hydrolase"/>
    <property type="match status" value="1"/>
</dbReference>
<reference evidence="5 6" key="1">
    <citation type="submission" date="2018-10" db="EMBL/GenBank/DDBJ databases">
        <title>GWAS and RNA-Seq identify cryptic mechanisms of antimicrobial resistance in Acinetobacter baumannii.</title>
        <authorList>
            <person name="Sahl J.W."/>
        </authorList>
    </citation>
    <scope>NUCLEOTIDE SEQUENCE [LARGE SCALE GENOMIC DNA]</scope>
    <source>
        <strain evidence="5 6">TG28175</strain>
    </source>
</reference>
<dbReference type="GO" id="GO:0005524">
    <property type="term" value="F:ATP binding"/>
    <property type="evidence" value="ECO:0007669"/>
    <property type="project" value="InterPro"/>
</dbReference>
<proteinExistence type="predicted"/>
<dbReference type="InterPro" id="IPR023214">
    <property type="entry name" value="HAD_sf"/>
</dbReference>
<keyword evidence="4" id="KW-0472">Membrane</keyword>
<dbReference type="InterPro" id="IPR036412">
    <property type="entry name" value="HAD-like_sf"/>
</dbReference>
<dbReference type="EMBL" id="RFDI01002641">
    <property type="protein sequence ID" value="RSR13371.1"/>
    <property type="molecule type" value="Genomic_DNA"/>
</dbReference>
<evidence type="ECO:0000256" key="1">
    <source>
        <dbReference type="ARBA" id="ARBA00004370"/>
    </source>
</evidence>
<dbReference type="GO" id="GO:0016887">
    <property type="term" value="F:ATP hydrolysis activity"/>
    <property type="evidence" value="ECO:0007669"/>
    <property type="project" value="InterPro"/>
</dbReference>
<organism evidence="5 6">
    <name type="scientific">Acinetobacter baumannii</name>
    <dbReference type="NCBI Taxonomy" id="470"/>
    <lineage>
        <taxon>Bacteria</taxon>
        <taxon>Pseudomonadati</taxon>
        <taxon>Pseudomonadota</taxon>
        <taxon>Gammaproteobacteria</taxon>
        <taxon>Moraxellales</taxon>
        <taxon>Moraxellaceae</taxon>
        <taxon>Acinetobacter</taxon>
        <taxon>Acinetobacter calcoaceticus/baumannii complex</taxon>
    </lineage>
</organism>
<evidence type="ECO:0000313" key="5">
    <source>
        <dbReference type="EMBL" id="RSR13371.1"/>
    </source>
</evidence>
<dbReference type="PANTHER" id="PTHR42861">
    <property type="entry name" value="CALCIUM-TRANSPORTING ATPASE"/>
    <property type="match status" value="1"/>
</dbReference>
<evidence type="ECO:0000256" key="2">
    <source>
        <dbReference type="ARBA" id="ARBA00022692"/>
    </source>
</evidence>